<sequence>MSKNTKVINIYAGAGAGKTTLALELSAELKKRYKGSVEYIPEYVKNLILHGKEKELKDQEKISKAQSKMLLDLVGKVDIIVTDSPIELGRIYVSSELQKNAVNKIIDDCVSKYKSVDFFLHRDEWRKYETFGRIHTEEESKKIDERILKELNKDFIHIDNNTSIDSIINKLDLEPNKLEKSIKPLDLNSYSEYEITNALNKLDYEKLVKTMILYEKSDDFKYGGFKYAEETLQIAYDKFLNDDNFTRIMSEEFSDIIDEAYEYVKEKNKKKQKEKIIPLKEKYPDR</sequence>
<evidence type="ECO:0000313" key="3">
    <source>
        <dbReference type="Proteomes" id="UP001171111"/>
    </source>
</evidence>
<dbReference type="InterPro" id="IPR027417">
    <property type="entry name" value="P-loop_NTPase"/>
</dbReference>
<dbReference type="Gene3D" id="3.40.50.300">
    <property type="entry name" value="P-loop containing nucleotide triphosphate hydrolases"/>
    <property type="match status" value="1"/>
</dbReference>
<gene>
    <name evidence="2" type="ORF">Q2362_07885</name>
</gene>
<reference evidence="2 3" key="1">
    <citation type="submission" date="2023-06" db="EMBL/GenBank/DDBJ databases">
        <title>Campylobacter magnum sp. nov., isolated from cecal contents of domestic pigs (Sus scrofa domesticus).</title>
        <authorList>
            <person name="Papic B."/>
            <person name="Gruntar I."/>
        </authorList>
    </citation>
    <scope>NUCLEOTIDE SEQUENCE [LARGE SCALE GENOMIC DNA]</scope>
    <source>
        <strain evidence="3">34484-21</strain>
    </source>
</reference>
<dbReference type="EMBL" id="JAULJQ010000010">
    <property type="protein sequence ID" value="MDO2410002.1"/>
    <property type="molecule type" value="Genomic_DNA"/>
</dbReference>
<comment type="caution">
    <text evidence="2">The sequence shown here is derived from an EMBL/GenBank/DDBJ whole genome shotgun (WGS) entry which is preliminary data.</text>
</comment>
<evidence type="ECO:0000259" key="1">
    <source>
        <dbReference type="Pfam" id="PF13521"/>
    </source>
</evidence>
<dbReference type="RefSeq" id="WP_302244778.1">
    <property type="nucleotide sequence ID" value="NZ_JAULJQ010000010.1"/>
</dbReference>
<protein>
    <recommendedName>
        <fullName evidence="1">NadR/Ttd14 AAA domain-containing protein</fullName>
    </recommendedName>
</protein>
<organism evidence="2 3">
    <name type="scientific">Campylobacter magnus</name>
    <dbReference type="NCBI Taxonomy" id="3026462"/>
    <lineage>
        <taxon>Bacteria</taxon>
        <taxon>Pseudomonadati</taxon>
        <taxon>Campylobacterota</taxon>
        <taxon>Epsilonproteobacteria</taxon>
        <taxon>Campylobacterales</taxon>
        <taxon>Campylobacteraceae</taxon>
        <taxon>Campylobacter</taxon>
    </lineage>
</organism>
<keyword evidence="3" id="KW-1185">Reference proteome</keyword>
<feature type="domain" description="NadR/Ttd14 AAA" evidence="1">
    <location>
        <begin position="9"/>
        <end position="153"/>
    </location>
</feature>
<name>A0ABT8T8D5_9BACT</name>
<dbReference type="Proteomes" id="UP001171111">
    <property type="component" value="Unassembled WGS sequence"/>
</dbReference>
<evidence type="ECO:0000313" key="2">
    <source>
        <dbReference type="EMBL" id="MDO2410002.1"/>
    </source>
</evidence>
<proteinExistence type="predicted"/>
<dbReference type="SUPFAM" id="SSF52540">
    <property type="entry name" value="P-loop containing nucleoside triphosphate hydrolases"/>
    <property type="match status" value="1"/>
</dbReference>
<dbReference type="Pfam" id="PF13521">
    <property type="entry name" value="AAA_28"/>
    <property type="match status" value="1"/>
</dbReference>
<accession>A0ABT8T8D5</accession>
<dbReference type="InterPro" id="IPR038727">
    <property type="entry name" value="NadR/Ttd14_AAA_dom"/>
</dbReference>